<feature type="transmembrane region" description="Helical" evidence="3">
    <location>
        <begin position="232"/>
        <end position="254"/>
    </location>
</feature>
<evidence type="ECO:0000256" key="3">
    <source>
        <dbReference type="SAM" id="Phobius"/>
    </source>
</evidence>
<evidence type="ECO:0000259" key="4">
    <source>
        <dbReference type="PROSITE" id="PS50850"/>
    </source>
</evidence>
<dbReference type="Pfam" id="PF07690">
    <property type="entry name" value="MFS_1"/>
    <property type="match status" value="1"/>
</dbReference>
<dbReference type="GO" id="GO:0016020">
    <property type="term" value="C:membrane"/>
    <property type="evidence" value="ECO:0007669"/>
    <property type="project" value="UniProtKB-SubCell"/>
</dbReference>
<evidence type="ECO:0000256" key="1">
    <source>
        <dbReference type="ARBA" id="ARBA00004141"/>
    </source>
</evidence>
<feature type="transmembrane region" description="Helical" evidence="3">
    <location>
        <begin position="74"/>
        <end position="93"/>
    </location>
</feature>
<dbReference type="EMBL" id="JANBOJ010000086">
    <property type="protein sequence ID" value="KAJ1722993.1"/>
    <property type="molecule type" value="Genomic_DNA"/>
</dbReference>
<dbReference type="PANTHER" id="PTHR11360">
    <property type="entry name" value="MONOCARBOXYLATE TRANSPORTER"/>
    <property type="match status" value="1"/>
</dbReference>
<dbReference type="SUPFAM" id="SSF103473">
    <property type="entry name" value="MFS general substrate transporter"/>
    <property type="match status" value="1"/>
</dbReference>
<dbReference type="InterPro" id="IPR036259">
    <property type="entry name" value="MFS_trans_sf"/>
</dbReference>
<dbReference type="AlphaFoldDB" id="A0A9W7Y2W4"/>
<dbReference type="InterPro" id="IPR020846">
    <property type="entry name" value="MFS_dom"/>
</dbReference>
<feature type="transmembrane region" description="Helical" evidence="3">
    <location>
        <begin position="174"/>
        <end position="194"/>
    </location>
</feature>
<dbReference type="InterPro" id="IPR050327">
    <property type="entry name" value="Proton-linked_MCT"/>
</dbReference>
<dbReference type="InterPro" id="IPR011701">
    <property type="entry name" value="MFS"/>
</dbReference>
<evidence type="ECO:0000256" key="2">
    <source>
        <dbReference type="ARBA" id="ARBA00006727"/>
    </source>
</evidence>
<gene>
    <name evidence="5" type="ORF">LPJ53_002659</name>
</gene>
<dbReference type="GO" id="GO:0022857">
    <property type="term" value="F:transmembrane transporter activity"/>
    <property type="evidence" value="ECO:0007669"/>
    <property type="project" value="InterPro"/>
</dbReference>
<comment type="subcellular location">
    <subcellularLocation>
        <location evidence="1">Membrane</location>
        <topology evidence="1">Multi-pass membrane protein</topology>
    </subcellularLocation>
</comment>
<evidence type="ECO:0000313" key="6">
    <source>
        <dbReference type="Proteomes" id="UP001149813"/>
    </source>
</evidence>
<dbReference type="Proteomes" id="UP001149813">
    <property type="component" value="Unassembled WGS sequence"/>
</dbReference>
<organism evidence="5 6">
    <name type="scientific">Coemansia erecta</name>
    <dbReference type="NCBI Taxonomy" id="147472"/>
    <lineage>
        <taxon>Eukaryota</taxon>
        <taxon>Fungi</taxon>
        <taxon>Fungi incertae sedis</taxon>
        <taxon>Zoopagomycota</taxon>
        <taxon>Kickxellomycotina</taxon>
        <taxon>Kickxellomycetes</taxon>
        <taxon>Kickxellales</taxon>
        <taxon>Kickxellaceae</taxon>
        <taxon>Coemansia</taxon>
    </lineage>
</organism>
<feature type="transmembrane region" description="Helical" evidence="3">
    <location>
        <begin position="40"/>
        <end position="62"/>
    </location>
</feature>
<feature type="transmembrane region" description="Helical" evidence="3">
    <location>
        <begin position="99"/>
        <end position="118"/>
    </location>
</feature>
<dbReference type="PANTHER" id="PTHR11360:SF284">
    <property type="entry name" value="EG:103B4.3 PROTEIN-RELATED"/>
    <property type="match status" value="1"/>
</dbReference>
<keyword evidence="3" id="KW-0472">Membrane</keyword>
<reference evidence="5" key="1">
    <citation type="submission" date="2022-07" db="EMBL/GenBank/DDBJ databases">
        <title>Phylogenomic reconstructions and comparative analyses of Kickxellomycotina fungi.</title>
        <authorList>
            <person name="Reynolds N.K."/>
            <person name="Stajich J.E."/>
            <person name="Barry K."/>
            <person name="Grigoriev I.V."/>
            <person name="Crous P."/>
            <person name="Smith M.E."/>
        </authorList>
    </citation>
    <scope>NUCLEOTIDE SEQUENCE</scope>
    <source>
        <strain evidence="5">NBRC 32514</strain>
    </source>
</reference>
<comment type="caution">
    <text evidence="5">The sequence shown here is derived from an EMBL/GenBank/DDBJ whole genome shotgun (WGS) entry which is preliminary data.</text>
</comment>
<accession>A0A9W7Y2W4</accession>
<feature type="transmembrane region" description="Helical" evidence="3">
    <location>
        <begin position="201"/>
        <end position="226"/>
    </location>
</feature>
<name>A0A9W7Y2W4_9FUNG</name>
<feature type="domain" description="Major facilitator superfamily (MFS) profile" evidence="4">
    <location>
        <begin position="232"/>
        <end position="331"/>
    </location>
</feature>
<feature type="transmembrane region" description="Helical" evidence="3">
    <location>
        <begin position="139"/>
        <end position="162"/>
    </location>
</feature>
<dbReference type="Gene3D" id="1.20.1250.20">
    <property type="entry name" value="MFS general substrate transporter like domains"/>
    <property type="match status" value="2"/>
</dbReference>
<comment type="similarity">
    <text evidence="2">Belongs to the major facilitator superfamily. Monocarboxylate porter (TC 2.A.1.13) family.</text>
</comment>
<dbReference type="OrthoDB" id="2213137at2759"/>
<sequence length="331" mass="34868">MLAIGAGILVERFDVRLVVAFGCMLSGVSLLVASACKSPIALLFTQGILLGAGGSCIQVPAVSLPGQWMKRYRAIATGIAIAGGPIGGVWMSFATRAMSLRVSGLLVIGVGLAVCPLLRNRITIPRRDKIIDTDALKNAQFPILFFAMLFVSGGYFMPYYFMSSYTVVQLGRPAAWGANISSIMNASSIVGRLATGVMADYLGALNSLILTSVISTAMILGLWLPFRHLGTLIATAAVYGFTSGSAISLVPVITANIFGVKRLPSIIGMVLFSYAIGTFLCSPIGGVLLDKYGHGTDYSSLIIYGGVFFGVGTLLLIVLRSTLTRAFTTVI</sequence>
<keyword evidence="6" id="KW-1185">Reference proteome</keyword>
<keyword evidence="3" id="KW-0812">Transmembrane</keyword>
<dbReference type="PROSITE" id="PS50850">
    <property type="entry name" value="MFS"/>
    <property type="match status" value="1"/>
</dbReference>
<feature type="transmembrane region" description="Helical" evidence="3">
    <location>
        <begin position="301"/>
        <end position="319"/>
    </location>
</feature>
<feature type="transmembrane region" description="Helical" evidence="3">
    <location>
        <begin position="15"/>
        <end position="34"/>
    </location>
</feature>
<evidence type="ECO:0000313" key="5">
    <source>
        <dbReference type="EMBL" id="KAJ1722993.1"/>
    </source>
</evidence>
<keyword evidence="3" id="KW-1133">Transmembrane helix</keyword>
<protein>
    <recommendedName>
        <fullName evidence="4">Major facilitator superfamily (MFS) profile domain-containing protein</fullName>
    </recommendedName>
</protein>
<feature type="transmembrane region" description="Helical" evidence="3">
    <location>
        <begin position="266"/>
        <end position="289"/>
    </location>
</feature>
<proteinExistence type="inferred from homology"/>